<feature type="active site" description="Proton acceptor" evidence="4">
    <location>
        <position position="186"/>
    </location>
</feature>
<feature type="short sequence motif" description="GXGXXG" evidence="4">
    <location>
        <begin position="9"/>
        <end position="14"/>
    </location>
</feature>
<dbReference type="Pfam" id="PF01734">
    <property type="entry name" value="Patatin"/>
    <property type="match status" value="1"/>
</dbReference>
<reference evidence="6 7" key="1">
    <citation type="submission" date="2020-07" db="EMBL/GenBank/DDBJ databases">
        <title>Sequencing the genomes of 1000 actinobacteria strains.</title>
        <authorList>
            <person name="Klenk H.-P."/>
        </authorList>
    </citation>
    <scope>NUCLEOTIDE SEQUENCE [LARGE SCALE GENOMIC DNA]</scope>
    <source>
        <strain evidence="6 7">DSM 104006</strain>
    </source>
</reference>
<dbReference type="RefSeq" id="WP_179776303.1">
    <property type="nucleotide sequence ID" value="NZ_JACCFK010000002.1"/>
</dbReference>
<dbReference type="SUPFAM" id="SSF52151">
    <property type="entry name" value="FabD/lysophospholipase-like"/>
    <property type="match status" value="1"/>
</dbReference>
<evidence type="ECO:0000256" key="3">
    <source>
        <dbReference type="ARBA" id="ARBA00023098"/>
    </source>
</evidence>
<dbReference type="EMBL" id="JACCFK010000002">
    <property type="protein sequence ID" value="NYI91998.1"/>
    <property type="molecule type" value="Genomic_DNA"/>
</dbReference>
<dbReference type="InterPro" id="IPR002641">
    <property type="entry name" value="PNPLA_dom"/>
</dbReference>
<feature type="short sequence motif" description="GXSXG" evidence="4">
    <location>
        <begin position="40"/>
        <end position="44"/>
    </location>
</feature>
<keyword evidence="1 4" id="KW-0378">Hydrolase</keyword>
<evidence type="ECO:0000313" key="6">
    <source>
        <dbReference type="EMBL" id="NYI91998.1"/>
    </source>
</evidence>
<dbReference type="Gene3D" id="3.40.1090.10">
    <property type="entry name" value="Cytosolic phospholipase A2 catalytic domain"/>
    <property type="match status" value="2"/>
</dbReference>
<dbReference type="GO" id="GO:0016042">
    <property type="term" value="P:lipid catabolic process"/>
    <property type="evidence" value="ECO:0007669"/>
    <property type="project" value="UniProtKB-UniRule"/>
</dbReference>
<dbReference type="GO" id="GO:0016787">
    <property type="term" value="F:hydrolase activity"/>
    <property type="evidence" value="ECO:0007669"/>
    <property type="project" value="UniProtKB-UniRule"/>
</dbReference>
<feature type="short sequence motif" description="DGA/G" evidence="4">
    <location>
        <begin position="186"/>
        <end position="188"/>
    </location>
</feature>
<keyword evidence="2 4" id="KW-0442">Lipid degradation</keyword>
<keyword evidence="3 4" id="KW-0443">Lipid metabolism</keyword>
<dbReference type="PROSITE" id="PS51635">
    <property type="entry name" value="PNPLA"/>
    <property type="match status" value="1"/>
</dbReference>
<proteinExistence type="predicted"/>
<gene>
    <name evidence="6" type="ORF">HNR02_005373</name>
</gene>
<dbReference type="PANTHER" id="PTHR14226:SF57">
    <property type="entry name" value="BLR7027 PROTEIN"/>
    <property type="match status" value="1"/>
</dbReference>
<evidence type="ECO:0000313" key="7">
    <source>
        <dbReference type="Proteomes" id="UP000549616"/>
    </source>
</evidence>
<dbReference type="AlphaFoldDB" id="A0A853B9J4"/>
<keyword evidence="7" id="KW-1185">Reference proteome</keyword>
<protein>
    <submittedName>
        <fullName evidence="6">NTE family protein</fullName>
    </submittedName>
</protein>
<name>A0A853B9J4_9PSEU</name>
<organism evidence="6 7">
    <name type="scientific">Amycolatopsis endophytica</name>
    <dbReference type="NCBI Taxonomy" id="860233"/>
    <lineage>
        <taxon>Bacteria</taxon>
        <taxon>Bacillati</taxon>
        <taxon>Actinomycetota</taxon>
        <taxon>Actinomycetes</taxon>
        <taxon>Pseudonocardiales</taxon>
        <taxon>Pseudonocardiaceae</taxon>
        <taxon>Amycolatopsis</taxon>
    </lineage>
</organism>
<comment type="caution">
    <text evidence="6">The sequence shown here is derived from an EMBL/GenBank/DDBJ whole genome shotgun (WGS) entry which is preliminary data.</text>
</comment>
<dbReference type="InterPro" id="IPR050301">
    <property type="entry name" value="NTE"/>
</dbReference>
<feature type="active site" description="Nucleophile" evidence="4">
    <location>
        <position position="42"/>
    </location>
</feature>
<dbReference type="PANTHER" id="PTHR14226">
    <property type="entry name" value="NEUROPATHY TARGET ESTERASE/SWISS CHEESE D.MELANOGASTER"/>
    <property type="match status" value="1"/>
</dbReference>
<accession>A0A853B9J4</accession>
<evidence type="ECO:0000259" key="5">
    <source>
        <dbReference type="PROSITE" id="PS51635"/>
    </source>
</evidence>
<dbReference type="Proteomes" id="UP000549616">
    <property type="component" value="Unassembled WGS sequence"/>
</dbReference>
<sequence length="282" mass="28722">MTRAVVLGGGGVAGIAWETGLLHGLSESGVDVLAADRFVGTSAGSTVAAQITSGTALADLFRRQVDPALQAPEIPAEVDADVLAELFGENVPAAADPAAARRRIGELALSARTVTEAERIKVIEARLPVHDWPAAGLHIVAVDAVSGAERVFTAESGVSLVDAVAASCAVPGTWPPVTIHDARYIDGGVRSAENADLAAGFDRVLVLQAMEVPGNTDLAVQVAELREDGAHVLVVKPDAAAIEAIGPNPLDPAVREAAAHAGHGQGARAAAEVAVLWGHGDR</sequence>
<evidence type="ECO:0000256" key="4">
    <source>
        <dbReference type="PROSITE-ProRule" id="PRU01161"/>
    </source>
</evidence>
<dbReference type="InterPro" id="IPR016035">
    <property type="entry name" value="Acyl_Trfase/lysoPLipase"/>
</dbReference>
<evidence type="ECO:0000256" key="2">
    <source>
        <dbReference type="ARBA" id="ARBA00022963"/>
    </source>
</evidence>
<feature type="domain" description="PNPLA" evidence="5">
    <location>
        <begin position="5"/>
        <end position="199"/>
    </location>
</feature>
<evidence type="ECO:0000256" key="1">
    <source>
        <dbReference type="ARBA" id="ARBA00022801"/>
    </source>
</evidence>